<evidence type="ECO:0000313" key="1">
    <source>
        <dbReference type="EMBL" id="CAF1322557.1"/>
    </source>
</evidence>
<sequence length="76" mass="8917">MAGFVFLPVPNDSIPNTEYGNEFFIEIHLDERLNMGENVRICKVWKKNDNSNAIIEKSYKIFHDVDQCIDFITSYE</sequence>
<dbReference type="Proteomes" id="UP000663854">
    <property type="component" value="Unassembled WGS sequence"/>
</dbReference>
<evidence type="ECO:0000313" key="3">
    <source>
        <dbReference type="Proteomes" id="UP000663870"/>
    </source>
</evidence>
<dbReference type="AlphaFoldDB" id="A0A815ZTQ4"/>
<comment type="caution">
    <text evidence="2">The sequence shown here is derived from an EMBL/GenBank/DDBJ whole genome shotgun (WGS) entry which is preliminary data.</text>
</comment>
<dbReference type="EMBL" id="CAJNOH010003076">
    <property type="protein sequence ID" value="CAF1322557.1"/>
    <property type="molecule type" value="Genomic_DNA"/>
</dbReference>
<keyword evidence="3" id="KW-1185">Reference proteome</keyword>
<reference evidence="2" key="1">
    <citation type="submission" date="2021-02" db="EMBL/GenBank/DDBJ databases">
        <authorList>
            <person name="Nowell W R."/>
        </authorList>
    </citation>
    <scope>NUCLEOTIDE SEQUENCE</scope>
</reference>
<protein>
    <submittedName>
        <fullName evidence="2">Uncharacterized protein</fullName>
    </submittedName>
</protein>
<dbReference type="Proteomes" id="UP000663870">
    <property type="component" value="Unassembled WGS sequence"/>
</dbReference>
<evidence type="ECO:0000313" key="2">
    <source>
        <dbReference type="EMBL" id="CAF1586692.1"/>
    </source>
</evidence>
<organism evidence="2 3">
    <name type="scientific">Rotaria sordida</name>
    <dbReference type="NCBI Taxonomy" id="392033"/>
    <lineage>
        <taxon>Eukaryota</taxon>
        <taxon>Metazoa</taxon>
        <taxon>Spiralia</taxon>
        <taxon>Gnathifera</taxon>
        <taxon>Rotifera</taxon>
        <taxon>Eurotatoria</taxon>
        <taxon>Bdelloidea</taxon>
        <taxon>Philodinida</taxon>
        <taxon>Philodinidae</taxon>
        <taxon>Rotaria</taxon>
    </lineage>
</organism>
<name>A0A815ZTQ4_9BILA</name>
<accession>A0A815ZTQ4</accession>
<dbReference type="EMBL" id="CAJNOL010004366">
    <property type="protein sequence ID" value="CAF1586692.1"/>
    <property type="molecule type" value="Genomic_DNA"/>
</dbReference>
<proteinExistence type="predicted"/>
<gene>
    <name evidence="2" type="ORF">JXQ802_LOCUS46794</name>
    <name evidence="1" type="ORF">PYM288_LOCUS30989</name>
</gene>